<dbReference type="Proteomes" id="UP000823922">
    <property type="component" value="Unassembled WGS sequence"/>
</dbReference>
<dbReference type="EMBL" id="DWVS01000051">
    <property type="protein sequence ID" value="HJC86840.1"/>
    <property type="molecule type" value="Genomic_DNA"/>
</dbReference>
<dbReference type="InterPro" id="IPR003607">
    <property type="entry name" value="HD/PDEase_dom"/>
</dbReference>
<reference evidence="2" key="1">
    <citation type="journal article" date="2021" name="PeerJ">
        <title>Extensive microbial diversity within the chicken gut microbiome revealed by metagenomics and culture.</title>
        <authorList>
            <person name="Gilroy R."/>
            <person name="Ravi A."/>
            <person name="Getino M."/>
            <person name="Pursley I."/>
            <person name="Horton D.L."/>
            <person name="Alikhan N.F."/>
            <person name="Baker D."/>
            <person name="Gharbi K."/>
            <person name="Hall N."/>
            <person name="Watson M."/>
            <person name="Adriaenssens E.M."/>
            <person name="Foster-Nyarko E."/>
            <person name="Jarju S."/>
            <person name="Secka A."/>
            <person name="Antonio M."/>
            <person name="Oren A."/>
            <person name="Chaudhuri R.R."/>
            <person name="La Ragione R."/>
            <person name="Hildebrand F."/>
            <person name="Pallen M.J."/>
        </authorList>
    </citation>
    <scope>NUCLEOTIDE SEQUENCE</scope>
    <source>
        <strain evidence="2">ChiBcec1-1630</strain>
    </source>
</reference>
<proteinExistence type="predicted"/>
<protein>
    <submittedName>
        <fullName evidence="2">HD domain-containing protein</fullName>
    </submittedName>
</protein>
<feature type="domain" description="HD/PDEase" evidence="1">
    <location>
        <begin position="19"/>
        <end position="154"/>
    </location>
</feature>
<reference evidence="2" key="2">
    <citation type="submission" date="2021-04" db="EMBL/GenBank/DDBJ databases">
        <authorList>
            <person name="Gilroy R."/>
        </authorList>
    </citation>
    <scope>NUCLEOTIDE SEQUENCE</scope>
    <source>
        <strain evidence="2">ChiBcec1-1630</strain>
    </source>
</reference>
<accession>A0A9D2QFV3</accession>
<dbReference type="SUPFAM" id="SSF109604">
    <property type="entry name" value="HD-domain/PDEase-like"/>
    <property type="match status" value="1"/>
</dbReference>
<sequence>MIPDLNTARRLLEEGWQRNPGPWKNHSLTAAHCAKTIAERLKMRGNNIDPEKACILGMLHDIGRREGVTWLAHTIDGYDYLMSLGYEKAARICLTHSFPEKDVNTYIGRHDISAEDEQRLVTLLQSFDYDDYDRLIQLCDSIAMPDGPASIIERMTDVKNRYGHYPQSKWDKNLELKRYFEDKMGCQVEEVVGISPL</sequence>
<organism evidence="2 3">
    <name type="scientific">Candidatus Eisenbergiella intestinigallinarum</name>
    <dbReference type="NCBI Taxonomy" id="2838549"/>
    <lineage>
        <taxon>Bacteria</taxon>
        <taxon>Bacillati</taxon>
        <taxon>Bacillota</taxon>
        <taxon>Clostridia</taxon>
        <taxon>Lachnospirales</taxon>
        <taxon>Lachnospiraceae</taxon>
        <taxon>Eisenbergiella</taxon>
    </lineage>
</organism>
<dbReference type="AlphaFoldDB" id="A0A9D2QFV3"/>
<dbReference type="Gene3D" id="1.10.3210.10">
    <property type="entry name" value="Hypothetical protein af1432"/>
    <property type="match status" value="1"/>
</dbReference>
<dbReference type="CDD" id="cd00077">
    <property type="entry name" value="HDc"/>
    <property type="match status" value="1"/>
</dbReference>
<evidence type="ECO:0000259" key="1">
    <source>
        <dbReference type="SMART" id="SM00471"/>
    </source>
</evidence>
<dbReference type="Pfam" id="PF01966">
    <property type="entry name" value="HD"/>
    <property type="match status" value="1"/>
</dbReference>
<dbReference type="SMART" id="SM00471">
    <property type="entry name" value="HDc"/>
    <property type="match status" value="1"/>
</dbReference>
<name>A0A9D2QFV3_9FIRM</name>
<evidence type="ECO:0000313" key="2">
    <source>
        <dbReference type="EMBL" id="HJC86840.1"/>
    </source>
</evidence>
<dbReference type="InterPro" id="IPR006674">
    <property type="entry name" value="HD_domain"/>
</dbReference>
<evidence type="ECO:0000313" key="3">
    <source>
        <dbReference type="Proteomes" id="UP000823922"/>
    </source>
</evidence>
<gene>
    <name evidence="2" type="ORF">H9926_02360</name>
</gene>
<comment type="caution">
    <text evidence="2">The sequence shown here is derived from an EMBL/GenBank/DDBJ whole genome shotgun (WGS) entry which is preliminary data.</text>
</comment>